<dbReference type="OrthoDB" id="9769314at2"/>
<evidence type="ECO:0000259" key="4">
    <source>
        <dbReference type="PROSITE" id="PS51766"/>
    </source>
</evidence>
<dbReference type="InterPro" id="IPR011583">
    <property type="entry name" value="Chitinase_II/V-like_cat"/>
</dbReference>
<dbReference type="Gene3D" id="1.10.1330.10">
    <property type="entry name" value="Dockerin domain"/>
    <property type="match status" value="1"/>
</dbReference>
<dbReference type="STRING" id="1121919.SAMN02745975_01706"/>
<dbReference type="PROSITE" id="PS51910">
    <property type="entry name" value="GH18_2"/>
    <property type="match status" value="1"/>
</dbReference>
<dbReference type="GO" id="GO:0008061">
    <property type="term" value="F:chitin binding"/>
    <property type="evidence" value="ECO:0007669"/>
    <property type="project" value="InterPro"/>
</dbReference>
<protein>
    <recommendedName>
        <fullName evidence="2">chitinase</fullName>
        <ecNumber evidence="2">3.2.1.14</ecNumber>
    </recommendedName>
</protein>
<keyword evidence="7" id="KW-1185">Reference proteome</keyword>
<dbReference type="InterPro" id="IPR018247">
    <property type="entry name" value="EF_Hand_1_Ca_BS"/>
</dbReference>
<dbReference type="SUPFAM" id="SSF63446">
    <property type="entry name" value="Type I dockerin domain"/>
    <property type="match status" value="1"/>
</dbReference>
<dbReference type="Pfam" id="PF00704">
    <property type="entry name" value="Glyco_hydro_18"/>
    <property type="match status" value="1"/>
</dbReference>
<dbReference type="PANTHER" id="PTHR11177">
    <property type="entry name" value="CHITINASE"/>
    <property type="match status" value="1"/>
</dbReference>
<dbReference type="InterPro" id="IPR050314">
    <property type="entry name" value="Glycosyl_Hydrlase_18"/>
</dbReference>
<dbReference type="SMART" id="SM00636">
    <property type="entry name" value="Glyco_18"/>
    <property type="match status" value="1"/>
</dbReference>
<accession>A0A1M6I0Z9</accession>
<reference evidence="7" key="1">
    <citation type="submission" date="2016-11" db="EMBL/GenBank/DDBJ databases">
        <authorList>
            <person name="Varghese N."/>
            <person name="Submissions S."/>
        </authorList>
    </citation>
    <scope>NUCLEOTIDE SEQUENCE [LARGE SCALE GENOMIC DNA]</scope>
    <source>
        <strain evidence="7">DSM 17957</strain>
    </source>
</reference>
<comment type="catalytic activity">
    <reaction evidence="1">
        <text>Random endo-hydrolysis of N-acetyl-beta-D-glucosaminide (1-&gt;4)-beta-linkages in chitin and chitodextrins.</text>
        <dbReference type="EC" id="3.2.1.14"/>
    </reaction>
</comment>
<feature type="signal peptide" evidence="3">
    <location>
        <begin position="1"/>
        <end position="22"/>
    </location>
</feature>
<dbReference type="InterPro" id="IPR001223">
    <property type="entry name" value="Glyco_hydro18_cat"/>
</dbReference>
<evidence type="ECO:0000256" key="1">
    <source>
        <dbReference type="ARBA" id="ARBA00000822"/>
    </source>
</evidence>
<dbReference type="AlphaFoldDB" id="A0A1M6I0Z9"/>
<evidence type="ECO:0000313" key="6">
    <source>
        <dbReference type="EMBL" id="SHJ28162.1"/>
    </source>
</evidence>
<gene>
    <name evidence="6" type="ORF">SAMN02745975_01706</name>
</gene>
<sequence>MLKKTISFFLILILAVSFSAVYAEEIVPLKGDINGNGVVNHIDFLLLSEYLEPNIEIQYDQKKDLNGDGIVDTKDLELLRQGMPLLELHGYYPKEIFKANNFNQKDLLKYFNDLSFAFYDITEDASTAENPSIAIRPMVLNENHIEALQIAKQNNIPIRFNLFSKMSILHKILPYAEKRQLLIQQTTDMLTREVVQDSGIYWNGVVIDFEEMRNTRINSINGVRENILYEGRLMSEWYVQFLQELRQALAAAGSDKDLYAAVPYSAYYDGYNYREIGNIADKVIVMAHDYEPKGSIKKSDVMLYLKNPAFVDSIAPASRIEKAIQALTNQETGIQDPKKIILQISFGTAQWKFPNIEKPEDWEKLSPETVGNYSTPSYTQIYQRMTSSLDPAIPSYIKVLESPYIAYYNSVDKSYNFILYEDSRSVAEKIKKVREAGLGGISLWSLGRIPAYENPIRDSSTLELYMNVWTQILESAGF</sequence>
<feature type="domain" description="GH18" evidence="5">
    <location>
        <begin position="86"/>
        <end position="459"/>
    </location>
</feature>
<dbReference type="EMBL" id="FQZV01000019">
    <property type="protein sequence ID" value="SHJ28162.1"/>
    <property type="molecule type" value="Genomic_DNA"/>
</dbReference>
<dbReference type="InterPro" id="IPR017853">
    <property type="entry name" value="GH"/>
</dbReference>
<feature type="domain" description="Dockerin" evidence="4">
    <location>
        <begin position="26"/>
        <end position="94"/>
    </location>
</feature>
<dbReference type="InterPro" id="IPR016134">
    <property type="entry name" value="Dockerin_dom"/>
</dbReference>
<proteinExistence type="predicted"/>
<dbReference type="InterPro" id="IPR036439">
    <property type="entry name" value="Dockerin_dom_sf"/>
</dbReference>
<dbReference type="SUPFAM" id="SSF51445">
    <property type="entry name" value="(Trans)glycosidases"/>
    <property type="match status" value="1"/>
</dbReference>
<evidence type="ECO:0000259" key="5">
    <source>
        <dbReference type="PROSITE" id="PS51910"/>
    </source>
</evidence>
<name>A0A1M6I0Z9_9FIRM</name>
<dbReference type="PANTHER" id="PTHR11177:SF317">
    <property type="entry name" value="CHITINASE 12-RELATED"/>
    <property type="match status" value="1"/>
</dbReference>
<dbReference type="Pfam" id="PF00404">
    <property type="entry name" value="Dockerin_1"/>
    <property type="match status" value="1"/>
</dbReference>
<dbReference type="Gene3D" id="3.20.20.80">
    <property type="entry name" value="Glycosidases"/>
    <property type="match status" value="1"/>
</dbReference>
<evidence type="ECO:0000256" key="2">
    <source>
        <dbReference type="ARBA" id="ARBA00012729"/>
    </source>
</evidence>
<evidence type="ECO:0000256" key="3">
    <source>
        <dbReference type="SAM" id="SignalP"/>
    </source>
</evidence>
<feature type="chain" id="PRO_5038796083" description="chitinase" evidence="3">
    <location>
        <begin position="23"/>
        <end position="478"/>
    </location>
</feature>
<dbReference type="Proteomes" id="UP000184536">
    <property type="component" value="Unassembled WGS sequence"/>
</dbReference>
<dbReference type="EC" id="3.2.1.14" evidence="2"/>
<keyword evidence="6" id="KW-0378">Hydrolase</keyword>
<dbReference type="GO" id="GO:0008843">
    <property type="term" value="F:endochitinase activity"/>
    <property type="evidence" value="ECO:0007669"/>
    <property type="project" value="UniProtKB-EC"/>
</dbReference>
<dbReference type="RefSeq" id="WP_110940874.1">
    <property type="nucleotide sequence ID" value="NZ_FQZV01000019.1"/>
</dbReference>
<organism evidence="6 7">
    <name type="scientific">Geosporobacter subterraneus DSM 17957</name>
    <dbReference type="NCBI Taxonomy" id="1121919"/>
    <lineage>
        <taxon>Bacteria</taxon>
        <taxon>Bacillati</taxon>
        <taxon>Bacillota</taxon>
        <taxon>Clostridia</taxon>
        <taxon>Peptostreptococcales</taxon>
        <taxon>Thermotaleaceae</taxon>
        <taxon>Geosporobacter</taxon>
    </lineage>
</organism>
<dbReference type="CDD" id="cd14256">
    <property type="entry name" value="Dockerin_I"/>
    <property type="match status" value="1"/>
</dbReference>
<dbReference type="GO" id="GO:0000272">
    <property type="term" value="P:polysaccharide catabolic process"/>
    <property type="evidence" value="ECO:0007669"/>
    <property type="project" value="InterPro"/>
</dbReference>
<evidence type="ECO:0000313" key="7">
    <source>
        <dbReference type="Proteomes" id="UP000184536"/>
    </source>
</evidence>
<dbReference type="InterPro" id="IPR002105">
    <property type="entry name" value="Dockerin_1_rpt"/>
</dbReference>
<keyword evidence="3" id="KW-0732">Signal</keyword>
<dbReference type="PROSITE" id="PS00018">
    <property type="entry name" value="EF_HAND_1"/>
    <property type="match status" value="1"/>
</dbReference>
<dbReference type="PROSITE" id="PS51766">
    <property type="entry name" value="DOCKERIN"/>
    <property type="match status" value="1"/>
</dbReference>